<reference evidence="3 4" key="1">
    <citation type="submission" date="2023-04" db="EMBL/GenBank/DDBJ databases">
        <title>Colletotrichum tabacum stain YC1 causing leaf anthracnose on Nicotiana tabacum(L.) cv.</title>
        <authorList>
            <person name="Ji Z."/>
            <person name="Wang M."/>
            <person name="Zhang J."/>
            <person name="Wang N."/>
            <person name="Zhou Z."/>
        </authorList>
    </citation>
    <scope>NUCLEOTIDE SEQUENCE [LARGE SCALE GENOMIC DNA]</scope>
    <source>
        <strain evidence="3 4">YC1</strain>
    </source>
</reference>
<keyword evidence="4" id="KW-1185">Reference proteome</keyword>
<evidence type="ECO:0000313" key="3">
    <source>
        <dbReference type="EMBL" id="KAK6215564.1"/>
    </source>
</evidence>
<dbReference type="SUPFAM" id="SSF51905">
    <property type="entry name" value="FAD/NAD(P)-binding domain"/>
    <property type="match status" value="1"/>
</dbReference>
<dbReference type="AlphaFoldDB" id="A0AAV9TC01"/>
<comment type="caution">
    <text evidence="3">The sequence shown here is derived from an EMBL/GenBank/DDBJ whole genome shotgun (WGS) entry which is preliminary data.</text>
</comment>
<dbReference type="Proteomes" id="UP001327957">
    <property type="component" value="Unassembled WGS sequence"/>
</dbReference>
<evidence type="ECO:0000256" key="1">
    <source>
        <dbReference type="SAM" id="MobiDB-lite"/>
    </source>
</evidence>
<accession>A0AAV9TC01</accession>
<name>A0AAV9TC01_9PEZI</name>
<proteinExistence type="predicted"/>
<dbReference type="EMBL" id="JASAOK010000043">
    <property type="protein sequence ID" value="KAK6215564.1"/>
    <property type="molecule type" value="Genomic_DNA"/>
</dbReference>
<organism evidence="3 4">
    <name type="scientific">Colletotrichum tabaci</name>
    <dbReference type="NCBI Taxonomy" id="1209068"/>
    <lineage>
        <taxon>Eukaryota</taxon>
        <taxon>Fungi</taxon>
        <taxon>Dikarya</taxon>
        <taxon>Ascomycota</taxon>
        <taxon>Pezizomycotina</taxon>
        <taxon>Sordariomycetes</taxon>
        <taxon>Hypocreomycetidae</taxon>
        <taxon>Glomerellales</taxon>
        <taxon>Glomerellaceae</taxon>
        <taxon>Colletotrichum</taxon>
        <taxon>Colletotrichum destructivum species complex</taxon>
    </lineage>
</organism>
<sequence>MSENPVPVPNATRPYWRRDLHPLDSHQSSETLPAEQDIVIIGAGYAGAALAYYLLDGVEESSRPAITILEAREACSGATARNGGHVRPDLYAGLPARIKRFGQEAADEMALFELANLHGVRDLVREKKIDCDFRVTTSMAVIRDESLAKPLKDGLDELLRLGSPTAKLVHCVEGKAAEVFSGVKGATAAFAFEAGSIWPYKLVLYLLSQAVDKGAQLHTHTPVTEVSDSREDGFWIVTTPRGVIKAKTVLYASNGYTSTLLPEYKNRIIPVRGVCSHVAVPEGGAPPPYLPTTYSLRHGANLYDYQVTRPDGSIVVGGARTEVIPHVEEWYNVWDDSKIIEPAAHYFDDHMQRNFRGWEDSGAEVDSIWTGIMGYTNDLYPHVGPVPSKPGQFVCAGFNGHGMSFILLTARGLAKIVRDGVPFSQSGVPRLFETSESRLRLDENELLA</sequence>
<dbReference type="InterPro" id="IPR006076">
    <property type="entry name" value="FAD-dep_OxRdtase"/>
</dbReference>
<dbReference type="Gene3D" id="3.30.9.10">
    <property type="entry name" value="D-Amino Acid Oxidase, subunit A, domain 2"/>
    <property type="match status" value="1"/>
</dbReference>
<feature type="region of interest" description="Disordered" evidence="1">
    <location>
        <begin position="1"/>
        <end position="21"/>
    </location>
</feature>
<dbReference type="PANTHER" id="PTHR13847:SF279">
    <property type="entry name" value="FAD DEPENDENT OXIDOREDUCTASE DOMAIN-CONTAINING PROTEIN-RELATED"/>
    <property type="match status" value="1"/>
</dbReference>
<gene>
    <name evidence="3" type="ORF">QIS74_08583</name>
</gene>
<dbReference type="InterPro" id="IPR036188">
    <property type="entry name" value="FAD/NAD-bd_sf"/>
</dbReference>
<dbReference type="Gene3D" id="3.50.50.60">
    <property type="entry name" value="FAD/NAD(P)-binding domain"/>
    <property type="match status" value="1"/>
</dbReference>
<dbReference type="PANTHER" id="PTHR13847">
    <property type="entry name" value="SARCOSINE DEHYDROGENASE-RELATED"/>
    <property type="match status" value="1"/>
</dbReference>
<dbReference type="GO" id="GO:0005737">
    <property type="term" value="C:cytoplasm"/>
    <property type="evidence" value="ECO:0007669"/>
    <property type="project" value="TreeGrafter"/>
</dbReference>
<dbReference type="Pfam" id="PF01266">
    <property type="entry name" value="DAO"/>
    <property type="match status" value="1"/>
</dbReference>
<feature type="domain" description="FAD dependent oxidoreductase" evidence="2">
    <location>
        <begin position="37"/>
        <end position="415"/>
    </location>
</feature>
<evidence type="ECO:0000259" key="2">
    <source>
        <dbReference type="Pfam" id="PF01266"/>
    </source>
</evidence>
<evidence type="ECO:0000313" key="4">
    <source>
        <dbReference type="Proteomes" id="UP001327957"/>
    </source>
</evidence>
<protein>
    <submittedName>
        <fullName evidence="3">FAD dependent oxidoreductase</fullName>
    </submittedName>
</protein>